<evidence type="ECO:0000259" key="9">
    <source>
        <dbReference type="Pfam" id="PF01979"/>
    </source>
</evidence>
<feature type="binding site" evidence="7">
    <location>
        <position position="247"/>
    </location>
    <ligand>
        <name>substrate</name>
    </ligand>
</feature>
<dbReference type="PANTHER" id="PTHR11113">
    <property type="entry name" value="N-ACETYLGLUCOSAMINE-6-PHOSPHATE DEACETYLASE"/>
    <property type="match status" value="1"/>
</dbReference>
<dbReference type="AlphaFoldDB" id="A0A369KLZ0"/>
<feature type="binding site" evidence="8">
    <location>
        <position position="191"/>
    </location>
    <ligand>
        <name>Zn(2+)</name>
        <dbReference type="ChEBI" id="CHEBI:29105"/>
    </ligand>
</feature>
<proteinExistence type="inferred from homology"/>
<feature type="binding site" evidence="8">
    <location>
        <position position="127"/>
    </location>
    <ligand>
        <name>Zn(2+)</name>
        <dbReference type="ChEBI" id="CHEBI:29105"/>
    </ligand>
</feature>
<keyword evidence="11" id="KW-1185">Reference proteome</keyword>
<evidence type="ECO:0000256" key="6">
    <source>
        <dbReference type="PIRSR" id="PIRSR038994-1"/>
    </source>
</evidence>
<keyword evidence="3 5" id="KW-0378">Hydrolase</keyword>
<dbReference type="InterPro" id="IPR006680">
    <property type="entry name" value="Amidohydro-rel"/>
</dbReference>
<accession>A0A369KLZ0</accession>
<sequence length="384" mass="42317">MLCITNAKIFDGEKFYTNKNIYISNNKIKTISSKKPSKNYKILNAKNNIVCPGFIDIQVNGGGGVFFNETPTSNAVQKIMETHRKYGTTSILPTFITDEYSKLPNVLNAITEVIQKKIPGILGVHLEGPYLNIEKKGIHPAEYIRTPTEKELNLLFDLKANIKLITLAPEVVPENIIKNLQQKKYIVFAGHTNATYVQMQHAFKNGLRGVTHLFNACSPLASREPGVVGAALLNKEAWCSIIADGFHVAFNSLNLAFSAKNIRKFILVSDAMSPVGTNASMFSIGKNQIFVKNNCYVDSNGTLAGSSLTVYDAFLNILKNKLVSLEEALQMASTNAAQCLKIDGKNAKLKKGRILPEFDADLLILDSNNYKLRQVIQNGVLCNG</sequence>
<dbReference type="CDD" id="cd00854">
    <property type="entry name" value="NagA"/>
    <property type="match status" value="1"/>
</dbReference>
<feature type="active site" description="Proton donor/acceptor" evidence="6">
    <location>
        <position position="270"/>
    </location>
</feature>
<comment type="caution">
    <text evidence="10">The sequence shown here is derived from an EMBL/GenBank/DDBJ whole genome shotgun (WGS) entry which is preliminary data.</text>
</comment>
<dbReference type="SUPFAM" id="SSF51338">
    <property type="entry name" value="Composite domain of metallo-dependent hydrolases"/>
    <property type="match status" value="1"/>
</dbReference>
<dbReference type="NCBIfam" id="TIGR00221">
    <property type="entry name" value="nagA"/>
    <property type="match status" value="1"/>
</dbReference>
<dbReference type="GO" id="GO:0006046">
    <property type="term" value="P:N-acetylglucosamine catabolic process"/>
    <property type="evidence" value="ECO:0007669"/>
    <property type="project" value="TreeGrafter"/>
</dbReference>
<evidence type="ECO:0000313" key="11">
    <source>
        <dbReference type="Proteomes" id="UP000253934"/>
    </source>
</evidence>
<dbReference type="InterPro" id="IPR003764">
    <property type="entry name" value="GlcNAc_6-P_deAcase"/>
</dbReference>
<comment type="similarity">
    <text evidence="1 5">Belongs to the metallo-dependent hydrolases superfamily. NagA family.</text>
</comment>
<feature type="binding site" evidence="7">
    <location>
        <position position="223"/>
    </location>
    <ligand>
        <name>substrate</name>
    </ligand>
</feature>
<evidence type="ECO:0000256" key="7">
    <source>
        <dbReference type="PIRSR" id="PIRSR038994-2"/>
    </source>
</evidence>
<dbReference type="Pfam" id="PF01979">
    <property type="entry name" value="Amidohydro_1"/>
    <property type="match status" value="1"/>
</dbReference>
<dbReference type="Gene3D" id="3.20.20.140">
    <property type="entry name" value="Metal-dependent hydrolases"/>
    <property type="match status" value="1"/>
</dbReference>
<keyword evidence="2 8" id="KW-0479">Metal-binding</keyword>
<name>A0A369KLZ0_9BACT</name>
<evidence type="ECO:0000256" key="3">
    <source>
        <dbReference type="ARBA" id="ARBA00022801"/>
    </source>
</evidence>
<evidence type="ECO:0000256" key="4">
    <source>
        <dbReference type="ARBA" id="ARBA00023277"/>
    </source>
</evidence>
<dbReference type="Proteomes" id="UP000253934">
    <property type="component" value="Unassembled WGS sequence"/>
</dbReference>
<evidence type="ECO:0000256" key="1">
    <source>
        <dbReference type="ARBA" id="ARBA00010716"/>
    </source>
</evidence>
<feature type="binding site" evidence="7">
    <location>
        <begin position="303"/>
        <end position="305"/>
    </location>
    <ligand>
        <name>substrate</name>
    </ligand>
</feature>
<reference evidence="10" key="1">
    <citation type="submission" date="2018-04" db="EMBL/GenBank/DDBJ databases">
        <title>Draft genome sequence of the Candidatus Spirobacillus cienkowskii, a pathogen of freshwater Daphnia species, reconstructed from hemolymph metagenomic reads.</title>
        <authorList>
            <person name="Bresciani L."/>
            <person name="Lemos L.N."/>
            <person name="Wale N."/>
            <person name="Lin J.Y."/>
            <person name="Fernandes G.R."/>
            <person name="Duffy M.A."/>
            <person name="Rodrigues J.M."/>
        </authorList>
    </citation>
    <scope>NUCLEOTIDE SEQUENCE [LARGE SCALE GENOMIC DNA]</scope>
    <source>
        <strain evidence="10">Binning01</strain>
    </source>
</reference>
<dbReference type="EMBL" id="QOVW01000078">
    <property type="protein sequence ID" value="RDB35661.1"/>
    <property type="molecule type" value="Genomic_DNA"/>
</dbReference>
<dbReference type="SUPFAM" id="SSF51556">
    <property type="entry name" value="Metallo-dependent hydrolases"/>
    <property type="match status" value="1"/>
</dbReference>
<protein>
    <submittedName>
        <fullName evidence="10">N-acetylglucosamine-6-phosphate deacetylase</fullName>
        <ecNumber evidence="10">3.5.1.25</ecNumber>
    </submittedName>
</protein>
<evidence type="ECO:0000256" key="8">
    <source>
        <dbReference type="PIRSR" id="PIRSR038994-3"/>
    </source>
</evidence>
<feature type="domain" description="Amidohydrolase-related" evidence="9">
    <location>
        <begin position="49"/>
        <end position="378"/>
    </location>
</feature>
<keyword evidence="4 5" id="KW-0119">Carbohydrate metabolism</keyword>
<dbReference type="Gene3D" id="2.30.40.10">
    <property type="entry name" value="Urease, subunit C, domain 1"/>
    <property type="match status" value="1"/>
</dbReference>
<dbReference type="GO" id="GO:0046872">
    <property type="term" value="F:metal ion binding"/>
    <property type="evidence" value="ECO:0007669"/>
    <property type="project" value="UniProtKB-KW"/>
</dbReference>
<gene>
    <name evidence="10" type="primary">nagA</name>
    <name evidence="10" type="ORF">DCC88_08870</name>
</gene>
<evidence type="ECO:0000256" key="5">
    <source>
        <dbReference type="PIRNR" id="PIRNR038994"/>
    </source>
</evidence>
<evidence type="ECO:0000313" key="10">
    <source>
        <dbReference type="EMBL" id="RDB35661.1"/>
    </source>
</evidence>
<dbReference type="PIRSF" id="PIRSF038994">
    <property type="entry name" value="NagA"/>
    <property type="match status" value="1"/>
</dbReference>
<dbReference type="GO" id="GO:0008448">
    <property type="term" value="F:N-acetylglucosamine-6-phosphate deacetylase activity"/>
    <property type="evidence" value="ECO:0007669"/>
    <property type="project" value="UniProtKB-EC"/>
</dbReference>
<evidence type="ECO:0000256" key="2">
    <source>
        <dbReference type="ARBA" id="ARBA00022723"/>
    </source>
</evidence>
<dbReference type="InterPro" id="IPR011059">
    <property type="entry name" value="Metal-dep_hydrolase_composite"/>
</dbReference>
<dbReference type="EC" id="3.5.1.25" evidence="10"/>
<comment type="cofactor">
    <cofactor evidence="8">
        <name>a divalent metal cation</name>
        <dbReference type="ChEBI" id="CHEBI:60240"/>
    </cofactor>
    <text evidence="8">Binds 1 divalent metal cation per subunit.</text>
</comment>
<feature type="binding site" evidence="8">
    <location>
        <position position="212"/>
    </location>
    <ligand>
        <name>Zn(2+)</name>
        <dbReference type="ChEBI" id="CHEBI:29105"/>
    </ligand>
</feature>
<feature type="binding site" evidence="7">
    <location>
        <position position="138"/>
    </location>
    <ligand>
        <name>substrate</name>
    </ligand>
</feature>
<dbReference type="PANTHER" id="PTHR11113:SF14">
    <property type="entry name" value="N-ACETYLGLUCOSAMINE-6-PHOSPHATE DEACETYLASE"/>
    <property type="match status" value="1"/>
</dbReference>
<organism evidence="10 11">
    <name type="scientific">Spirobacillus cienkowskii</name>
    <dbReference type="NCBI Taxonomy" id="495820"/>
    <lineage>
        <taxon>Bacteria</taxon>
        <taxon>Pseudomonadati</taxon>
        <taxon>Bdellovibrionota</taxon>
        <taxon>Oligoflexia</taxon>
        <taxon>Silvanigrellales</taxon>
        <taxon>Spirobacillus</taxon>
    </lineage>
</organism>
<dbReference type="InterPro" id="IPR032466">
    <property type="entry name" value="Metal_Hydrolase"/>
</dbReference>
<feature type="binding site" evidence="7">
    <location>
        <begin position="215"/>
        <end position="216"/>
    </location>
    <ligand>
        <name>substrate</name>
    </ligand>
</feature>